<feature type="domain" description="EF-hand" evidence="3">
    <location>
        <begin position="9"/>
        <end position="44"/>
    </location>
</feature>
<dbReference type="InterPro" id="IPR002048">
    <property type="entry name" value="EF_hand_dom"/>
</dbReference>
<evidence type="ECO:0000313" key="4">
    <source>
        <dbReference type="EMBL" id="CAD9867424.1"/>
    </source>
</evidence>
<dbReference type="GO" id="GO:0005509">
    <property type="term" value="F:calcium ion binding"/>
    <property type="evidence" value="ECO:0007669"/>
    <property type="project" value="InterPro"/>
</dbReference>
<dbReference type="InterPro" id="IPR011992">
    <property type="entry name" value="EF-hand-dom_pair"/>
</dbReference>
<evidence type="ECO:0000256" key="2">
    <source>
        <dbReference type="SAM" id="MobiDB-lite"/>
    </source>
</evidence>
<evidence type="ECO:0000259" key="3">
    <source>
        <dbReference type="PROSITE" id="PS50222"/>
    </source>
</evidence>
<gene>
    <name evidence="4" type="ORF">FJAP1339_LOCUS8048</name>
</gene>
<feature type="compositionally biased region" description="Basic and acidic residues" evidence="2">
    <location>
        <begin position="94"/>
        <end position="106"/>
    </location>
</feature>
<dbReference type="PROSITE" id="PS50222">
    <property type="entry name" value="EF_HAND_2"/>
    <property type="match status" value="1"/>
</dbReference>
<protein>
    <recommendedName>
        <fullName evidence="3">EF-hand domain-containing protein</fullName>
    </recommendedName>
</protein>
<dbReference type="EMBL" id="HBHR01016086">
    <property type="protein sequence ID" value="CAD9867424.1"/>
    <property type="molecule type" value="Transcribed_RNA"/>
</dbReference>
<dbReference type="Gene3D" id="1.10.238.10">
    <property type="entry name" value="EF-hand"/>
    <property type="match status" value="1"/>
</dbReference>
<sequence>MKKFLGRQFDDETISQMLKDADFNQNGTVDFDEFCQLLSKQEDELELEHERRKVGEMIIRHRISSGECADVLPDDPVRSSSMFLMPIDESQETLSRDNSEEKASCS</sequence>
<evidence type="ECO:0000256" key="1">
    <source>
        <dbReference type="ARBA" id="ARBA00022837"/>
    </source>
</evidence>
<keyword evidence="1" id="KW-0106">Calcium</keyword>
<accession>A0A7S2Y2I0</accession>
<dbReference type="SUPFAM" id="SSF47473">
    <property type="entry name" value="EF-hand"/>
    <property type="match status" value="1"/>
</dbReference>
<reference evidence="4" key="1">
    <citation type="submission" date="2021-01" db="EMBL/GenBank/DDBJ databases">
        <authorList>
            <person name="Corre E."/>
            <person name="Pelletier E."/>
            <person name="Niang G."/>
            <person name="Scheremetjew M."/>
            <person name="Finn R."/>
            <person name="Kale V."/>
            <person name="Holt S."/>
            <person name="Cochrane G."/>
            <person name="Meng A."/>
            <person name="Brown T."/>
            <person name="Cohen L."/>
        </authorList>
    </citation>
    <scope>NUCLEOTIDE SEQUENCE</scope>
    <source>
        <strain evidence="4">CCMP1661</strain>
    </source>
</reference>
<name>A0A7S2Y2I0_9STRA</name>
<dbReference type="SMART" id="SM00054">
    <property type="entry name" value="EFh"/>
    <property type="match status" value="1"/>
</dbReference>
<dbReference type="Pfam" id="PF00036">
    <property type="entry name" value="EF-hand_1"/>
    <property type="match status" value="1"/>
</dbReference>
<organism evidence="4">
    <name type="scientific">Fibrocapsa japonica</name>
    <dbReference type="NCBI Taxonomy" id="94617"/>
    <lineage>
        <taxon>Eukaryota</taxon>
        <taxon>Sar</taxon>
        <taxon>Stramenopiles</taxon>
        <taxon>Ochrophyta</taxon>
        <taxon>Raphidophyceae</taxon>
        <taxon>Chattonellales</taxon>
        <taxon>Chattonellaceae</taxon>
        <taxon>Fibrocapsa</taxon>
    </lineage>
</organism>
<dbReference type="AlphaFoldDB" id="A0A7S2Y2I0"/>
<proteinExistence type="predicted"/>
<dbReference type="PROSITE" id="PS00018">
    <property type="entry name" value="EF_HAND_1"/>
    <property type="match status" value="1"/>
</dbReference>
<feature type="region of interest" description="Disordered" evidence="2">
    <location>
        <begin position="87"/>
        <end position="106"/>
    </location>
</feature>
<dbReference type="InterPro" id="IPR018247">
    <property type="entry name" value="EF_Hand_1_Ca_BS"/>
</dbReference>